<dbReference type="AlphaFoldDB" id="A0A7J5B2N3"/>
<dbReference type="Proteomes" id="UP000490386">
    <property type="component" value="Unassembled WGS sequence"/>
</dbReference>
<feature type="compositionally biased region" description="Basic and acidic residues" evidence="6">
    <location>
        <begin position="9"/>
        <end position="18"/>
    </location>
</feature>
<feature type="region of interest" description="Disordered" evidence="6">
    <location>
        <begin position="1"/>
        <end position="24"/>
    </location>
</feature>
<dbReference type="InterPro" id="IPR046531">
    <property type="entry name" value="DUF6596"/>
</dbReference>
<dbReference type="InterPro" id="IPR036388">
    <property type="entry name" value="WH-like_DNA-bd_sf"/>
</dbReference>
<dbReference type="InterPro" id="IPR007627">
    <property type="entry name" value="RNA_pol_sigma70_r2"/>
</dbReference>
<keyword evidence="5" id="KW-0238">DNA-binding</keyword>
<comment type="similarity">
    <text evidence="1 5">Belongs to the sigma-70 factor family. ECF subfamily.</text>
</comment>
<dbReference type="PROSITE" id="PS01063">
    <property type="entry name" value="SIGMA70_ECF"/>
    <property type="match status" value="1"/>
</dbReference>
<evidence type="ECO:0000256" key="4">
    <source>
        <dbReference type="ARBA" id="ARBA00023163"/>
    </source>
</evidence>
<name>A0A7J5B2N3_9MICO</name>
<dbReference type="Pfam" id="PF20239">
    <property type="entry name" value="DUF6596"/>
    <property type="match status" value="1"/>
</dbReference>
<evidence type="ECO:0000313" key="10">
    <source>
        <dbReference type="EMBL" id="KAB1638249.1"/>
    </source>
</evidence>
<dbReference type="Gene3D" id="1.10.1740.10">
    <property type="match status" value="1"/>
</dbReference>
<evidence type="ECO:0000256" key="5">
    <source>
        <dbReference type="RuleBase" id="RU000716"/>
    </source>
</evidence>
<dbReference type="GO" id="GO:0006950">
    <property type="term" value="P:response to stress"/>
    <property type="evidence" value="ECO:0007669"/>
    <property type="project" value="UniProtKB-ARBA"/>
</dbReference>
<dbReference type="RefSeq" id="WP_151423336.1">
    <property type="nucleotide sequence ID" value="NZ_WBJX01000002.1"/>
</dbReference>
<dbReference type="GO" id="GO:0016987">
    <property type="term" value="F:sigma factor activity"/>
    <property type="evidence" value="ECO:0007669"/>
    <property type="project" value="UniProtKB-KW"/>
</dbReference>
<gene>
    <name evidence="10" type="ORF">F8O03_07570</name>
</gene>
<dbReference type="InterPro" id="IPR014284">
    <property type="entry name" value="RNA_pol_sigma-70_dom"/>
</dbReference>
<keyword evidence="3 5" id="KW-0731">Sigma factor</keyword>
<dbReference type="NCBIfam" id="TIGR02937">
    <property type="entry name" value="sigma70-ECF"/>
    <property type="match status" value="1"/>
</dbReference>
<dbReference type="InterPro" id="IPR013325">
    <property type="entry name" value="RNA_pol_sigma_r2"/>
</dbReference>
<keyword evidence="11" id="KW-1185">Reference proteome</keyword>
<dbReference type="PANTHER" id="PTHR47756:SF2">
    <property type="entry name" value="BLL6612 PROTEIN"/>
    <property type="match status" value="1"/>
</dbReference>
<evidence type="ECO:0000256" key="3">
    <source>
        <dbReference type="ARBA" id="ARBA00023082"/>
    </source>
</evidence>
<dbReference type="InterPro" id="IPR013249">
    <property type="entry name" value="RNA_pol_sigma70_r4_t2"/>
</dbReference>
<evidence type="ECO:0000259" key="8">
    <source>
        <dbReference type="Pfam" id="PF08281"/>
    </source>
</evidence>
<dbReference type="Pfam" id="PF04542">
    <property type="entry name" value="Sigma70_r2"/>
    <property type="match status" value="1"/>
</dbReference>
<dbReference type="SUPFAM" id="SSF88659">
    <property type="entry name" value="Sigma3 and sigma4 domains of RNA polymerase sigma factors"/>
    <property type="match status" value="1"/>
</dbReference>
<protein>
    <recommendedName>
        <fullName evidence="5">RNA polymerase sigma factor</fullName>
    </recommendedName>
</protein>
<evidence type="ECO:0000313" key="11">
    <source>
        <dbReference type="Proteomes" id="UP000490386"/>
    </source>
</evidence>
<dbReference type="SUPFAM" id="SSF88946">
    <property type="entry name" value="Sigma2 domain of RNA polymerase sigma factors"/>
    <property type="match status" value="1"/>
</dbReference>
<evidence type="ECO:0000256" key="2">
    <source>
        <dbReference type="ARBA" id="ARBA00023015"/>
    </source>
</evidence>
<dbReference type="OrthoDB" id="9780299at2"/>
<dbReference type="GO" id="GO:0003677">
    <property type="term" value="F:DNA binding"/>
    <property type="evidence" value="ECO:0007669"/>
    <property type="project" value="UniProtKB-KW"/>
</dbReference>
<evidence type="ECO:0000256" key="1">
    <source>
        <dbReference type="ARBA" id="ARBA00010641"/>
    </source>
</evidence>
<dbReference type="Gene3D" id="1.10.10.10">
    <property type="entry name" value="Winged helix-like DNA-binding domain superfamily/Winged helix DNA-binding domain"/>
    <property type="match status" value="1"/>
</dbReference>
<dbReference type="PANTHER" id="PTHR47756">
    <property type="entry name" value="BLL6612 PROTEIN-RELATED"/>
    <property type="match status" value="1"/>
</dbReference>
<organism evidence="10 11">
    <name type="scientific">Pseudoclavibacter terrae</name>
    <dbReference type="NCBI Taxonomy" id="1530195"/>
    <lineage>
        <taxon>Bacteria</taxon>
        <taxon>Bacillati</taxon>
        <taxon>Actinomycetota</taxon>
        <taxon>Actinomycetes</taxon>
        <taxon>Micrococcales</taxon>
        <taxon>Microbacteriaceae</taxon>
        <taxon>Pseudoclavibacter</taxon>
    </lineage>
</organism>
<evidence type="ECO:0000259" key="7">
    <source>
        <dbReference type="Pfam" id="PF04542"/>
    </source>
</evidence>
<feature type="domain" description="RNA polymerase sigma-70 region 2" evidence="7">
    <location>
        <begin position="41"/>
        <end position="101"/>
    </location>
</feature>
<evidence type="ECO:0000259" key="9">
    <source>
        <dbReference type="Pfam" id="PF20239"/>
    </source>
</evidence>
<dbReference type="InterPro" id="IPR013324">
    <property type="entry name" value="RNA_pol_sigma_r3/r4-like"/>
</dbReference>
<dbReference type="GO" id="GO:0006352">
    <property type="term" value="P:DNA-templated transcription initiation"/>
    <property type="evidence" value="ECO:0007669"/>
    <property type="project" value="InterPro"/>
</dbReference>
<reference evidence="10 11" key="1">
    <citation type="submission" date="2019-09" db="EMBL/GenBank/DDBJ databases">
        <title>Phylogeny of genus Pseudoclavibacter and closely related genus.</title>
        <authorList>
            <person name="Li Y."/>
        </authorList>
    </citation>
    <scope>NUCLEOTIDE SEQUENCE [LARGE SCALE GENOMIC DNA]</scope>
    <source>
        <strain evidence="10 11">THG-MD12</strain>
    </source>
</reference>
<dbReference type="Pfam" id="PF08281">
    <property type="entry name" value="Sigma70_r4_2"/>
    <property type="match status" value="1"/>
</dbReference>
<evidence type="ECO:0000256" key="6">
    <source>
        <dbReference type="SAM" id="MobiDB-lite"/>
    </source>
</evidence>
<proteinExistence type="inferred from homology"/>
<keyword evidence="4 5" id="KW-0804">Transcription</keyword>
<dbReference type="InterPro" id="IPR000838">
    <property type="entry name" value="RNA_pol_sigma70_ECF_CS"/>
</dbReference>
<comment type="caution">
    <text evidence="10">The sequence shown here is derived from an EMBL/GenBank/DDBJ whole genome shotgun (WGS) entry which is preliminary data.</text>
</comment>
<sequence>MISAGPGDGHGEKNDDVAARPSGQPATAAAIDAVWRIESARIVSTLTRMVGDVGVAEDLAQEAVADALTQWPESGVPANPGAWLTAVAKRKAIDRWRRRERLDDRYSAIARDLSDADATASDPWVPISDDVLRLIFVACHPALSREAQVALTLRIVGGLTTDEIARLFLIPVATVQQRIVRAKKSLAAARVPFETPDPSEWTPRLGGVLAVIYLIFTEGYAASSGDRWLRSDLAAEALRLGRALTSMLPREPEVLGLVALMEFQSSRFAARESADGTPILLADQDRRRWDRSAILRGRALLARADALGKGRGTYCLQAAIAERHAVARSVQDTDWPQIVVLYEVLGRLAPSPIVELNRAVAVSMATGPATALAIVDRLGASGALARGPLLASVRGELLAQLGRIDEARSELSVAVELTANEQQRHVLQGKIDALETRT</sequence>
<accession>A0A7J5B2N3</accession>
<feature type="domain" description="DUF6596" evidence="9">
    <location>
        <begin position="204"/>
        <end position="304"/>
    </location>
</feature>
<feature type="domain" description="RNA polymerase sigma factor 70 region 4 type 2" evidence="8">
    <location>
        <begin position="135"/>
        <end position="186"/>
    </location>
</feature>
<dbReference type="EMBL" id="WBJX01000002">
    <property type="protein sequence ID" value="KAB1638249.1"/>
    <property type="molecule type" value="Genomic_DNA"/>
</dbReference>
<keyword evidence="2 5" id="KW-0805">Transcription regulation</keyword>